<name>A0A4C1WYM0_EUMVA</name>
<dbReference type="Proteomes" id="UP000299102">
    <property type="component" value="Unassembled WGS sequence"/>
</dbReference>
<accession>A0A4C1WYM0</accession>
<organism evidence="1 2">
    <name type="scientific">Eumeta variegata</name>
    <name type="common">Bagworm moth</name>
    <name type="synonym">Eumeta japonica</name>
    <dbReference type="NCBI Taxonomy" id="151549"/>
    <lineage>
        <taxon>Eukaryota</taxon>
        <taxon>Metazoa</taxon>
        <taxon>Ecdysozoa</taxon>
        <taxon>Arthropoda</taxon>
        <taxon>Hexapoda</taxon>
        <taxon>Insecta</taxon>
        <taxon>Pterygota</taxon>
        <taxon>Neoptera</taxon>
        <taxon>Endopterygota</taxon>
        <taxon>Lepidoptera</taxon>
        <taxon>Glossata</taxon>
        <taxon>Ditrysia</taxon>
        <taxon>Tineoidea</taxon>
        <taxon>Psychidae</taxon>
        <taxon>Oiketicinae</taxon>
        <taxon>Eumeta</taxon>
    </lineage>
</organism>
<evidence type="ECO:0000313" key="1">
    <source>
        <dbReference type="EMBL" id="GBP55145.1"/>
    </source>
</evidence>
<protein>
    <submittedName>
        <fullName evidence="1">Uncharacterized protein</fullName>
    </submittedName>
</protein>
<gene>
    <name evidence="1" type="ORF">EVAR_90166_1</name>
</gene>
<sequence length="112" mass="12620">MAETYINAVVGHQMAQHNKFALSEHETGIGNILILPPTIHIPNSRRVSASHAPPNIRNGRDVLFYVFLFVAGSGRHNDFFDKSSGDVLLKERVNREPDTCAPRIPYRHTIFL</sequence>
<keyword evidence="2" id="KW-1185">Reference proteome</keyword>
<dbReference type="EMBL" id="BGZK01000662">
    <property type="protein sequence ID" value="GBP55145.1"/>
    <property type="molecule type" value="Genomic_DNA"/>
</dbReference>
<comment type="caution">
    <text evidence="1">The sequence shown here is derived from an EMBL/GenBank/DDBJ whole genome shotgun (WGS) entry which is preliminary data.</text>
</comment>
<proteinExistence type="predicted"/>
<evidence type="ECO:0000313" key="2">
    <source>
        <dbReference type="Proteomes" id="UP000299102"/>
    </source>
</evidence>
<reference evidence="1 2" key="1">
    <citation type="journal article" date="2019" name="Commun. Biol.">
        <title>The bagworm genome reveals a unique fibroin gene that provides high tensile strength.</title>
        <authorList>
            <person name="Kono N."/>
            <person name="Nakamura H."/>
            <person name="Ohtoshi R."/>
            <person name="Tomita M."/>
            <person name="Numata K."/>
            <person name="Arakawa K."/>
        </authorList>
    </citation>
    <scope>NUCLEOTIDE SEQUENCE [LARGE SCALE GENOMIC DNA]</scope>
</reference>
<dbReference type="AlphaFoldDB" id="A0A4C1WYM0"/>